<feature type="transmembrane region" description="Helical" evidence="7">
    <location>
        <begin position="237"/>
        <end position="258"/>
    </location>
</feature>
<dbReference type="InterPro" id="IPR036640">
    <property type="entry name" value="ABC1_TM_sf"/>
</dbReference>
<evidence type="ECO:0008006" key="12">
    <source>
        <dbReference type="Google" id="ProtNLM"/>
    </source>
</evidence>
<feature type="transmembrane region" description="Helical" evidence="7">
    <location>
        <begin position="59"/>
        <end position="85"/>
    </location>
</feature>
<sequence length="558" mass="58664">MRPLDPRLLHHARAARAFLAGTVALGLVTTGLVLAQAVLLARILAGAFDGQGVADLTPAFLLLLAVAAGRALAAYGGEAMALRAAGAVKSQLRLRLVGHVLRCAPDASRQPGELATLATRGLDALDPYFARYLPQLVLAYLTPVAVLAVVAGADPLSAGVIAATLPLIPVFMILVGLHTRARTERQWSLLEKLGGHFLDVVEGLPTLKVFGRARAQAAVIREVTGAHRRATMRTLRVAFLSALVLELLSTLAVALVAVEIGLRLLGGGMPYETALLVLLLAPEAYLPLRNVGAQFHASMEGVTAAGRVFEVLDGGVPEDGTAAAAGAAGGRVRLDGVTVRHPGRDRPALSDVSLEVAPGERLVVVGPSGAGKSTLLALLLRFVHPTEGRTGFEDVPAERWRERIAWVPQDPYLFAGSVADNIRLGDPGASGHAVRRAARLAGADEFVRALPQGYDTPVGERGARLSSGQRQRVALARAFLRDAPLLLLDEPTAHLDGESAEGVRAAVERLMAGRTVVLVTHDHAWTRLADRVAEIDGGRLTIRRPPGVPPETAAVMAS</sequence>
<comment type="caution">
    <text evidence="10">The sequence shown here is derived from an EMBL/GenBank/DDBJ whole genome shotgun (WGS) entry which is preliminary data.</text>
</comment>
<dbReference type="PROSITE" id="PS00211">
    <property type="entry name" value="ABC_TRANSPORTER_1"/>
    <property type="match status" value="1"/>
</dbReference>
<dbReference type="InterPro" id="IPR017871">
    <property type="entry name" value="ABC_transporter-like_CS"/>
</dbReference>
<evidence type="ECO:0000259" key="8">
    <source>
        <dbReference type="PROSITE" id="PS50893"/>
    </source>
</evidence>
<dbReference type="PANTHER" id="PTHR24221:SF590">
    <property type="entry name" value="COMPONENT LINKED WITH THE ASSEMBLY OF CYTOCHROME' TRANSPORT TRANSMEMBRANE ATP-BINDING PROTEIN ABC TRANSPORTER CYDD-RELATED"/>
    <property type="match status" value="1"/>
</dbReference>
<gene>
    <name evidence="10" type="ORF">GCM10022214_06320</name>
</gene>
<dbReference type="Pfam" id="PF00664">
    <property type="entry name" value="ABC_membrane"/>
    <property type="match status" value="1"/>
</dbReference>
<dbReference type="InterPro" id="IPR027417">
    <property type="entry name" value="P-loop_NTPase"/>
</dbReference>
<reference evidence="11" key="1">
    <citation type="journal article" date="2019" name="Int. J. Syst. Evol. Microbiol.">
        <title>The Global Catalogue of Microorganisms (GCM) 10K type strain sequencing project: providing services to taxonomists for standard genome sequencing and annotation.</title>
        <authorList>
            <consortium name="The Broad Institute Genomics Platform"/>
            <consortium name="The Broad Institute Genome Sequencing Center for Infectious Disease"/>
            <person name="Wu L."/>
            <person name="Ma J."/>
        </authorList>
    </citation>
    <scope>NUCLEOTIDE SEQUENCE [LARGE SCALE GENOMIC DNA]</scope>
    <source>
        <strain evidence="11">JCM 16702</strain>
    </source>
</reference>
<dbReference type="InterPro" id="IPR011527">
    <property type="entry name" value="ABC1_TM_dom"/>
</dbReference>
<protein>
    <recommendedName>
        <fullName evidence="12">Thiol reductant ABC exporter subunit CydD</fullName>
    </recommendedName>
</protein>
<dbReference type="InterPro" id="IPR003439">
    <property type="entry name" value="ABC_transporter-like_ATP-bd"/>
</dbReference>
<evidence type="ECO:0000256" key="7">
    <source>
        <dbReference type="SAM" id="Phobius"/>
    </source>
</evidence>
<accession>A0ABP7V0X9</accession>
<feature type="domain" description="ABC transporter" evidence="8">
    <location>
        <begin position="332"/>
        <end position="558"/>
    </location>
</feature>
<keyword evidence="5 7" id="KW-1133">Transmembrane helix</keyword>
<evidence type="ECO:0000256" key="3">
    <source>
        <dbReference type="ARBA" id="ARBA00022741"/>
    </source>
</evidence>
<dbReference type="EMBL" id="BAAAZG010000001">
    <property type="protein sequence ID" value="GAA4057197.1"/>
    <property type="molecule type" value="Genomic_DNA"/>
</dbReference>
<evidence type="ECO:0000256" key="5">
    <source>
        <dbReference type="ARBA" id="ARBA00022989"/>
    </source>
</evidence>
<keyword evidence="6 7" id="KW-0472">Membrane</keyword>
<dbReference type="SMART" id="SM00382">
    <property type="entry name" value="AAA"/>
    <property type="match status" value="1"/>
</dbReference>
<keyword evidence="3" id="KW-0547">Nucleotide-binding</keyword>
<evidence type="ECO:0000256" key="6">
    <source>
        <dbReference type="ARBA" id="ARBA00023136"/>
    </source>
</evidence>
<dbReference type="SUPFAM" id="SSF90123">
    <property type="entry name" value="ABC transporter transmembrane region"/>
    <property type="match status" value="1"/>
</dbReference>
<dbReference type="PROSITE" id="PS50893">
    <property type="entry name" value="ABC_TRANSPORTER_2"/>
    <property type="match status" value="1"/>
</dbReference>
<dbReference type="NCBIfam" id="TIGR02857">
    <property type="entry name" value="CydD"/>
    <property type="match status" value="1"/>
</dbReference>
<keyword evidence="2 7" id="KW-0812">Transmembrane</keyword>
<dbReference type="PANTHER" id="PTHR24221">
    <property type="entry name" value="ATP-BINDING CASSETTE SUB-FAMILY B"/>
    <property type="match status" value="1"/>
</dbReference>
<dbReference type="InterPro" id="IPR039421">
    <property type="entry name" value="Type_1_exporter"/>
</dbReference>
<proteinExistence type="predicted"/>
<evidence type="ECO:0000259" key="9">
    <source>
        <dbReference type="PROSITE" id="PS50929"/>
    </source>
</evidence>
<keyword evidence="11" id="KW-1185">Reference proteome</keyword>
<organism evidence="10 11">
    <name type="scientific">Actinomadura miaoliensis</name>
    <dbReference type="NCBI Taxonomy" id="430685"/>
    <lineage>
        <taxon>Bacteria</taxon>
        <taxon>Bacillati</taxon>
        <taxon>Actinomycetota</taxon>
        <taxon>Actinomycetes</taxon>
        <taxon>Streptosporangiales</taxon>
        <taxon>Thermomonosporaceae</taxon>
        <taxon>Actinomadura</taxon>
    </lineage>
</organism>
<dbReference type="Gene3D" id="1.20.1560.10">
    <property type="entry name" value="ABC transporter type 1, transmembrane domain"/>
    <property type="match status" value="1"/>
</dbReference>
<dbReference type="RefSeq" id="WP_344940226.1">
    <property type="nucleotide sequence ID" value="NZ_BAAAZG010000001.1"/>
</dbReference>
<evidence type="ECO:0000313" key="11">
    <source>
        <dbReference type="Proteomes" id="UP001500683"/>
    </source>
</evidence>
<dbReference type="Pfam" id="PF00005">
    <property type="entry name" value="ABC_tran"/>
    <property type="match status" value="1"/>
</dbReference>
<evidence type="ECO:0000313" key="10">
    <source>
        <dbReference type="EMBL" id="GAA4057197.1"/>
    </source>
</evidence>
<evidence type="ECO:0000256" key="4">
    <source>
        <dbReference type="ARBA" id="ARBA00022840"/>
    </source>
</evidence>
<dbReference type="CDD" id="cd18584">
    <property type="entry name" value="ABC_6TM_AarD_CydD"/>
    <property type="match status" value="1"/>
</dbReference>
<dbReference type="InterPro" id="IPR014216">
    <property type="entry name" value="ABC_transptr_CydD"/>
</dbReference>
<feature type="transmembrane region" description="Helical" evidence="7">
    <location>
        <begin position="156"/>
        <end position="177"/>
    </location>
</feature>
<evidence type="ECO:0000256" key="1">
    <source>
        <dbReference type="ARBA" id="ARBA00004651"/>
    </source>
</evidence>
<comment type="subcellular location">
    <subcellularLocation>
        <location evidence="1">Cell membrane</location>
        <topology evidence="1">Multi-pass membrane protein</topology>
    </subcellularLocation>
</comment>
<dbReference type="Proteomes" id="UP001500683">
    <property type="component" value="Unassembled WGS sequence"/>
</dbReference>
<dbReference type="PROSITE" id="PS50929">
    <property type="entry name" value="ABC_TM1F"/>
    <property type="match status" value="1"/>
</dbReference>
<name>A0ABP7V0X9_9ACTN</name>
<feature type="domain" description="ABC transmembrane type-1" evidence="9">
    <location>
        <begin position="20"/>
        <end position="300"/>
    </location>
</feature>
<evidence type="ECO:0000256" key="2">
    <source>
        <dbReference type="ARBA" id="ARBA00022692"/>
    </source>
</evidence>
<feature type="transmembrane region" description="Helical" evidence="7">
    <location>
        <begin position="132"/>
        <end position="150"/>
    </location>
</feature>
<keyword evidence="4" id="KW-0067">ATP-binding</keyword>
<dbReference type="InterPro" id="IPR003593">
    <property type="entry name" value="AAA+_ATPase"/>
</dbReference>
<dbReference type="SUPFAM" id="SSF52540">
    <property type="entry name" value="P-loop containing nucleoside triphosphate hydrolases"/>
    <property type="match status" value="1"/>
</dbReference>
<dbReference type="Gene3D" id="3.40.50.300">
    <property type="entry name" value="P-loop containing nucleotide triphosphate hydrolases"/>
    <property type="match status" value="1"/>
</dbReference>